<evidence type="ECO:0000313" key="13">
    <source>
        <dbReference type="Proteomes" id="UP001519460"/>
    </source>
</evidence>
<evidence type="ECO:0000313" key="12">
    <source>
        <dbReference type="EMBL" id="KAK7469731.1"/>
    </source>
</evidence>
<dbReference type="GO" id="GO:0000828">
    <property type="term" value="F:inositol hexakisphosphate kinase activity"/>
    <property type="evidence" value="ECO:0007669"/>
    <property type="project" value="UniProtKB-ARBA"/>
</dbReference>
<evidence type="ECO:0000259" key="11">
    <source>
        <dbReference type="Pfam" id="PF18086"/>
    </source>
</evidence>
<reference evidence="12 13" key="1">
    <citation type="journal article" date="2023" name="Sci. Data">
        <title>Genome assembly of the Korean intertidal mud-creeper Batillaria attramentaria.</title>
        <authorList>
            <person name="Patra A.K."/>
            <person name="Ho P.T."/>
            <person name="Jun S."/>
            <person name="Lee S.J."/>
            <person name="Kim Y."/>
            <person name="Won Y.J."/>
        </authorList>
    </citation>
    <scope>NUCLEOTIDE SEQUENCE [LARGE SCALE GENOMIC DNA]</scope>
    <source>
        <strain evidence="12">Wonlab-2016</strain>
    </source>
</reference>
<keyword evidence="13" id="KW-1185">Reference proteome</keyword>
<dbReference type="AlphaFoldDB" id="A0ABD0JCW0"/>
<dbReference type="EC" id="2.7.4.24" evidence="3"/>
<dbReference type="InterPro" id="IPR040557">
    <property type="entry name" value="VIP1_N"/>
</dbReference>
<comment type="subcellular location">
    <subcellularLocation>
        <location evidence="1">Cytoplasm</location>
    </subcellularLocation>
</comment>
<evidence type="ECO:0000256" key="4">
    <source>
        <dbReference type="ARBA" id="ARBA00022490"/>
    </source>
</evidence>
<evidence type="ECO:0000256" key="6">
    <source>
        <dbReference type="ARBA" id="ARBA00022741"/>
    </source>
</evidence>
<evidence type="ECO:0000256" key="2">
    <source>
        <dbReference type="ARBA" id="ARBA00005609"/>
    </source>
</evidence>
<dbReference type="GO" id="GO:0005524">
    <property type="term" value="F:ATP binding"/>
    <property type="evidence" value="ECO:0007669"/>
    <property type="project" value="UniProtKB-KW"/>
</dbReference>
<proteinExistence type="inferred from homology"/>
<keyword evidence="7" id="KW-0418">Kinase</keyword>
<comment type="similarity">
    <text evidence="2">Belongs to the histidine acid phosphatase family. VIP1 subfamily.</text>
</comment>
<comment type="caution">
    <text evidence="12">The sequence shown here is derived from an EMBL/GenBank/DDBJ whole genome shotgun (WGS) entry which is preliminary data.</text>
</comment>
<dbReference type="GO" id="GO:0000829">
    <property type="term" value="F:diphosphoinositol pentakisphosphate kinase activity"/>
    <property type="evidence" value="ECO:0007669"/>
    <property type="project" value="UniProtKB-ARBA"/>
</dbReference>
<keyword evidence="4" id="KW-0963">Cytoplasm</keyword>
<accession>A0ABD0JCW0</accession>
<evidence type="ECO:0000256" key="1">
    <source>
        <dbReference type="ARBA" id="ARBA00004496"/>
    </source>
</evidence>
<protein>
    <recommendedName>
        <fullName evidence="3">diphosphoinositol-pentakisphosphate 1-kinase</fullName>
        <ecNumber evidence="3">2.7.4.24</ecNumber>
    </recommendedName>
</protein>
<organism evidence="12 13">
    <name type="scientific">Batillaria attramentaria</name>
    <dbReference type="NCBI Taxonomy" id="370345"/>
    <lineage>
        <taxon>Eukaryota</taxon>
        <taxon>Metazoa</taxon>
        <taxon>Spiralia</taxon>
        <taxon>Lophotrochozoa</taxon>
        <taxon>Mollusca</taxon>
        <taxon>Gastropoda</taxon>
        <taxon>Caenogastropoda</taxon>
        <taxon>Sorbeoconcha</taxon>
        <taxon>Cerithioidea</taxon>
        <taxon>Batillariidae</taxon>
        <taxon>Batillaria</taxon>
    </lineage>
</organism>
<dbReference type="EMBL" id="JACVVK020000506">
    <property type="protein sequence ID" value="KAK7469731.1"/>
    <property type="molecule type" value="Genomic_DNA"/>
</dbReference>
<dbReference type="GO" id="GO:0005737">
    <property type="term" value="C:cytoplasm"/>
    <property type="evidence" value="ECO:0007669"/>
    <property type="project" value="UniProtKB-SubCell"/>
</dbReference>
<keyword evidence="6" id="KW-0547">Nucleotide-binding</keyword>
<dbReference type="InterPro" id="IPR037446">
    <property type="entry name" value="His_Pase_VIP1"/>
</dbReference>
<dbReference type="Proteomes" id="UP001519460">
    <property type="component" value="Unassembled WGS sequence"/>
</dbReference>
<dbReference type="PANTHER" id="PTHR12750">
    <property type="entry name" value="DIPHOSPHOINOSITOL PENTAKISPHOSPHATE KINASE"/>
    <property type="match status" value="1"/>
</dbReference>
<evidence type="ECO:0000256" key="3">
    <source>
        <dbReference type="ARBA" id="ARBA00012893"/>
    </source>
</evidence>
<evidence type="ECO:0000256" key="9">
    <source>
        <dbReference type="ARBA" id="ARBA00033696"/>
    </source>
</evidence>
<evidence type="ECO:0000256" key="5">
    <source>
        <dbReference type="ARBA" id="ARBA00022679"/>
    </source>
</evidence>
<comment type="catalytic activity">
    <reaction evidence="10">
        <text>1D-myo-inositol hexakisphosphate + ATP = 1-diphospho-1D-myo-inositol 2,3,4,5,6-pentakisphosphate + ADP</text>
        <dbReference type="Rhea" id="RHEA:37459"/>
        <dbReference type="ChEBI" id="CHEBI:30616"/>
        <dbReference type="ChEBI" id="CHEBI:58130"/>
        <dbReference type="ChEBI" id="CHEBI:74946"/>
        <dbReference type="ChEBI" id="CHEBI:456216"/>
        <dbReference type="EC" id="2.7.4.24"/>
    </reaction>
    <physiologicalReaction direction="left-to-right" evidence="10">
        <dbReference type="Rhea" id="RHEA:37460"/>
    </physiologicalReaction>
</comment>
<keyword evidence="8" id="KW-0067">ATP-binding</keyword>
<comment type="catalytic activity">
    <reaction evidence="9">
        <text>5-diphospho-1D-myo-inositol 1,2,3,4,6-pentakisphosphate + ATP + H(+) = 1,5-bis(diphospho)-1D-myo-inositol 2,3,4,6-tetrakisphosphate + ADP</text>
        <dbReference type="Rhea" id="RHEA:10276"/>
        <dbReference type="ChEBI" id="CHEBI:15378"/>
        <dbReference type="ChEBI" id="CHEBI:30616"/>
        <dbReference type="ChEBI" id="CHEBI:58628"/>
        <dbReference type="ChEBI" id="CHEBI:77983"/>
        <dbReference type="ChEBI" id="CHEBI:456216"/>
        <dbReference type="EC" id="2.7.4.24"/>
    </reaction>
    <physiologicalReaction direction="left-to-right" evidence="9">
        <dbReference type="Rhea" id="RHEA:10277"/>
    </physiologicalReaction>
</comment>
<gene>
    <name evidence="12" type="ORF">BaRGS_00036262</name>
</gene>
<evidence type="ECO:0000256" key="8">
    <source>
        <dbReference type="ARBA" id="ARBA00022840"/>
    </source>
</evidence>
<keyword evidence="5" id="KW-0808">Transferase</keyword>
<dbReference type="PANTHER" id="PTHR12750:SF9">
    <property type="entry name" value="INOSITOL HEXAKISPHOSPHATE AND DIPHOSPHOINOSITOL-PENTAKISPHOSPHATE KINASE"/>
    <property type="match status" value="1"/>
</dbReference>
<feature type="domain" description="VIP1 N-terminal" evidence="11">
    <location>
        <begin position="5"/>
        <end position="94"/>
    </location>
</feature>
<dbReference type="Pfam" id="PF18086">
    <property type="entry name" value="PPIP5K2_N"/>
    <property type="match status" value="1"/>
</dbReference>
<evidence type="ECO:0000256" key="7">
    <source>
        <dbReference type="ARBA" id="ARBA00022777"/>
    </source>
</evidence>
<dbReference type="FunFam" id="3.40.50.11950:FF:000002">
    <property type="entry name" value="Inositol hexakisphosphate and diphosphoinositol-pentakisphosphate kinase"/>
    <property type="match status" value="1"/>
</dbReference>
<evidence type="ECO:0000256" key="10">
    <source>
        <dbReference type="ARBA" id="ARBA00034629"/>
    </source>
</evidence>
<name>A0ABD0JCW0_9CAEN</name>
<dbReference type="Gene3D" id="3.40.50.11950">
    <property type="match status" value="1"/>
</dbReference>
<sequence length="180" mass="20489">MEKKVMVGICAMAKKSNSKPMKEIVRRLENFTRIQIIIFEEDVILNSPVEDWPIVNAFISFFSTGFPLDKAIAYKNLRQPFVVNDLDMQVKLQDRVEVYRILEQHSIPHPRYAVLDRTQDPNCSFVETEDSIEINGQLHSKPFVEKPINAEDHNVYIYFPQAAGGGSTSPFQEGLGVLGC</sequence>